<keyword evidence="7" id="KW-0413">Isomerase</keyword>
<keyword evidence="5" id="KW-0812">Transmembrane</keyword>
<evidence type="ECO:0000256" key="5">
    <source>
        <dbReference type="SAM" id="Phobius"/>
    </source>
</evidence>
<comment type="caution">
    <text evidence="7">The sequence shown here is derived from an EMBL/GenBank/DDBJ whole genome shotgun (WGS) entry which is preliminary data.</text>
</comment>
<dbReference type="InterPro" id="IPR012336">
    <property type="entry name" value="Thioredoxin-like_fold"/>
</dbReference>
<dbReference type="SUPFAM" id="SSF52833">
    <property type="entry name" value="Thioredoxin-like"/>
    <property type="match status" value="1"/>
</dbReference>
<dbReference type="AlphaFoldDB" id="A0A3L9ZKB6"/>
<evidence type="ECO:0000313" key="8">
    <source>
        <dbReference type="Proteomes" id="UP000280368"/>
    </source>
</evidence>
<dbReference type="PANTHER" id="PTHR42852">
    <property type="entry name" value="THIOL:DISULFIDE INTERCHANGE PROTEIN DSBE"/>
    <property type="match status" value="1"/>
</dbReference>
<comment type="subcellular location">
    <subcellularLocation>
        <location evidence="1">Cell envelope</location>
    </subcellularLocation>
</comment>
<dbReference type="OrthoDB" id="9815205at2"/>
<dbReference type="GO" id="GO:0016853">
    <property type="term" value="F:isomerase activity"/>
    <property type="evidence" value="ECO:0007669"/>
    <property type="project" value="UniProtKB-KW"/>
</dbReference>
<feature type="transmembrane region" description="Helical" evidence="5">
    <location>
        <begin position="88"/>
        <end position="105"/>
    </location>
</feature>
<dbReference type="GO" id="GO:0030313">
    <property type="term" value="C:cell envelope"/>
    <property type="evidence" value="ECO:0007669"/>
    <property type="project" value="UniProtKB-SubCell"/>
</dbReference>
<keyword evidence="3" id="KW-1015">Disulfide bond</keyword>
<evidence type="ECO:0000256" key="4">
    <source>
        <dbReference type="ARBA" id="ARBA00023284"/>
    </source>
</evidence>
<feature type="domain" description="Thioredoxin" evidence="6">
    <location>
        <begin position="157"/>
        <end position="303"/>
    </location>
</feature>
<dbReference type="InterPro" id="IPR050553">
    <property type="entry name" value="Thioredoxin_ResA/DsbE_sf"/>
</dbReference>
<keyword evidence="5" id="KW-1133">Transmembrane helix</keyword>
<dbReference type="GO" id="GO:0017004">
    <property type="term" value="P:cytochrome complex assembly"/>
    <property type="evidence" value="ECO:0007669"/>
    <property type="project" value="UniProtKB-KW"/>
</dbReference>
<feature type="transmembrane region" description="Helical" evidence="5">
    <location>
        <begin position="7"/>
        <end position="27"/>
    </location>
</feature>
<keyword evidence="4" id="KW-0676">Redox-active center</keyword>
<proteinExistence type="predicted"/>
<dbReference type="Gene3D" id="3.40.30.10">
    <property type="entry name" value="Glutaredoxin"/>
    <property type="match status" value="1"/>
</dbReference>
<sequence length="305" mass="35881">MTKKIFLRLFLGIISIIIPLLAVGFLINEVVQVHEYALLKWVAILICSLGFYISGLINIKTPLKFIPFLYLALLIFIPLRYFYFPLSLYLFIYATISLLLTRTEYNKTIKRYSFVLMTFTFVYFLLSQPLILREGNVVEHDIYDGIKNGTTIWNFNMEKINKLPDDNFIDLNNKIVQLKDFKNKTIYLSFWATWCKPCIEQKPQLEALKREFKDNLSIIFVDVSIDKDTARWLNFLNKHNPGGIQLLSNNEAKTRNLFNISGIPHHLVINKKTEYRKLNDFNLAKIILNSDKKIDDYIYKKLQIK</sequence>
<dbReference type="RefSeq" id="WP_121926504.1">
    <property type="nucleotide sequence ID" value="NZ_CBCSGA010000011.1"/>
</dbReference>
<feature type="transmembrane region" description="Helical" evidence="5">
    <location>
        <begin position="39"/>
        <end position="58"/>
    </location>
</feature>
<name>A0A3L9ZKB6_9FLAO</name>
<evidence type="ECO:0000256" key="2">
    <source>
        <dbReference type="ARBA" id="ARBA00022748"/>
    </source>
</evidence>
<organism evidence="7 8">
    <name type="scientific">Flavobacterium weaverense</name>
    <dbReference type="NCBI Taxonomy" id="271156"/>
    <lineage>
        <taxon>Bacteria</taxon>
        <taxon>Pseudomonadati</taxon>
        <taxon>Bacteroidota</taxon>
        <taxon>Flavobacteriia</taxon>
        <taxon>Flavobacteriales</taxon>
        <taxon>Flavobacteriaceae</taxon>
        <taxon>Flavobacterium</taxon>
    </lineage>
</organism>
<dbReference type="CDD" id="cd02966">
    <property type="entry name" value="TlpA_like_family"/>
    <property type="match status" value="1"/>
</dbReference>
<dbReference type="InterPro" id="IPR036249">
    <property type="entry name" value="Thioredoxin-like_sf"/>
</dbReference>
<dbReference type="PROSITE" id="PS51352">
    <property type="entry name" value="THIOREDOXIN_2"/>
    <property type="match status" value="1"/>
</dbReference>
<dbReference type="Proteomes" id="UP000280368">
    <property type="component" value="Unassembled WGS sequence"/>
</dbReference>
<keyword evidence="8" id="KW-1185">Reference proteome</keyword>
<feature type="transmembrane region" description="Helical" evidence="5">
    <location>
        <begin position="65"/>
        <end position="82"/>
    </location>
</feature>
<dbReference type="InterPro" id="IPR013766">
    <property type="entry name" value="Thioredoxin_domain"/>
</dbReference>
<evidence type="ECO:0000256" key="1">
    <source>
        <dbReference type="ARBA" id="ARBA00004196"/>
    </source>
</evidence>
<evidence type="ECO:0000313" key="7">
    <source>
        <dbReference type="EMBL" id="RMA72547.1"/>
    </source>
</evidence>
<dbReference type="EMBL" id="REFH01000013">
    <property type="protein sequence ID" value="RMA72547.1"/>
    <property type="molecule type" value="Genomic_DNA"/>
</dbReference>
<reference evidence="7 8" key="1">
    <citation type="submission" date="2018-10" db="EMBL/GenBank/DDBJ databases">
        <title>Genomic Encyclopedia of Archaeal and Bacterial Type Strains, Phase II (KMG-II): from individual species to whole genera.</title>
        <authorList>
            <person name="Goeker M."/>
        </authorList>
    </citation>
    <scope>NUCLEOTIDE SEQUENCE [LARGE SCALE GENOMIC DNA]</scope>
    <source>
        <strain evidence="7 8">DSM 19727</strain>
    </source>
</reference>
<feature type="transmembrane region" description="Helical" evidence="5">
    <location>
        <begin position="112"/>
        <end position="132"/>
    </location>
</feature>
<dbReference type="Pfam" id="PF13905">
    <property type="entry name" value="Thioredoxin_8"/>
    <property type="match status" value="1"/>
</dbReference>
<keyword evidence="5" id="KW-0472">Membrane</keyword>
<dbReference type="PANTHER" id="PTHR42852:SF6">
    <property type="entry name" value="THIOL:DISULFIDE INTERCHANGE PROTEIN DSBE"/>
    <property type="match status" value="1"/>
</dbReference>
<evidence type="ECO:0000259" key="6">
    <source>
        <dbReference type="PROSITE" id="PS51352"/>
    </source>
</evidence>
<evidence type="ECO:0000256" key="3">
    <source>
        <dbReference type="ARBA" id="ARBA00023157"/>
    </source>
</evidence>
<protein>
    <submittedName>
        <fullName evidence="7">Thiol-disulfide isomerase/thioredoxin</fullName>
    </submittedName>
</protein>
<keyword evidence="2" id="KW-0201">Cytochrome c-type biogenesis</keyword>
<gene>
    <name evidence="7" type="ORF">BC961_2950</name>
</gene>
<accession>A0A3L9ZKB6</accession>